<dbReference type="KEGG" id="tvi:Thivi_0646"/>
<dbReference type="Pfam" id="PF08668">
    <property type="entry name" value="HDOD"/>
    <property type="match status" value="1"/>
</dbReference>
<dbReference type="SUPFAM" id="SSF52172">
    <property type="entry name" value="CheY-like"/>
    <property type="match status" value="1"/>
</dbReference>
<dbReference type="PANTHER" id="PTHR44591">
    <property type="entry name" value="STRESS RESPONSE REGULATOR PROTEIN 1"/>
    <property type="match status" value="1"/>
</dbReference>
<dbReference type="InterPro" id="IPR011006">
    <property type="entry name" value="CheY-like_superfamily"/>
</dbReference>
<evidence type="ECO:0000259" key="3">
    <source>
        <dbReference type="PROSITE" id="PS50110"/>
    </source>
</evidence>
<dbReference type="PANTHER" id="PTHR44591:SF3">
    <property type="entry name" value="RESPONSE REGULATORY DOMAIN-CONTAINING PROTEIN"/>
    <property type="match status" value="1"/>
</dbReference>
<dbReference type="EMBL" id="CP003154">
    <property type="protein sequence ID" value="AFL72700.1"/>
    <property type="molecule type" value="Genomic_DNA"/>
</dbReference>
<dbReference type="Gene3D" id="3.40.50.2300">
    <property type="match status" value="1"/>
</dbReference>
<gene>
    <name evidence="4" type="ordered locus">Thivi_0646</name>
</gene>
<evidence type="ECO:0000256" key="1">
    <source>
        <dbReference type="ARBA" id="ARBA00022553"/>
    </source>
</evidence>
<dbReference type="GO" id="GO:0003677">
    <property type="term" value="F:DNA binding"/>
    <property type="evidence" value="ECO:0007669"/>
    <property type="project" value="UniProtKB-KW"/>
</dbReference>
<keyword evidence="4" id="KW-0238">DNA-binding</keyword>
<evidence type="ECO:0000313" key="5">
    <source>
        <dbReference type="Proteomes" id="UP000006062"/>
    </source>
</evidence>
<dbReference type="Pfam" id="PF00072">
    <property type="entry name" value="Response_reg"/>
    <property type="match status" value="1"/>
</dbReference>
<dbReference type="PROSITE" id="PS50110">
    <property type="entry name" value="RESPONSE_REGULATORY"/>
    <property type="match status" value="1"/>
</dbReference>
<dbReference type="InterPro" id="IPR013976">
    <property type="entry name" value="HDOD"/>
</dbReference>
<dbReference type="STRING" id="765911.Thivi_0646"/>
<dbReference type="eggNOG" id="COG1639">
    <property type="taxonomic scope" value="Bacteria"/>
</dbReference>
<dbReference type="InterPro" id="IPR001789">
    <property type="entry name" value="Sig_transdc_resp-reg_receiver"/>
</dbReference>
<evidence type="ECO:0000313" key="4">
    <source>
        <dbReference type="EMBL" id="AFL72700.1"/>
    </source>
</evidence>
<dbReference type="CDD" id="cd00156">
    <property type="entry name" value="REC"/>
    <property type="match status" value="1"/>
</dbReference>
<protein>
    <submittedName>
        <fullName evidence="4">Response regulator with CheY-like receiver domain and winged-helix DNA-binding domain</fullName>
    </submittedName>
</protein>
<feature type="domain" description="Response regulatory" evidence="3">
    <location>
        <begin position="1"/>
        <end position="115"/>
    </location>
</feature>
<dbReference type="HOGENOM" id="CLU_057687_0_0_6"/>
<dbReference type="Gene3D" id="1.10.3210.10">
    <property type="entry name" value="Hypothetical protein af1432"/>
    <property type="match status" value="1"/>
</dbReference>
<keyword evidence="5" id="KW-1185">Reference proteome</keyword>
<sequence>MVVEDDASTGALLVQLVKRLWPRASVVLASDALSALDQWKSAGADLVLLDWGLPGMSGIDVLKQIRRSETKTVCVMISGNADREVILAARTHQVDAFIVKPFAAKQVMARLSEIMALPSADAQQQAPVDSIEDFVGYQMTQGILGLPIDPELAGAIEGIRELDAGARTKLLRQCQFHPALVFRVLSLVNSGQYIQGRDSVETFEGAIHQVGLAGFINLAVEMSLHPGSELKADFLKTRRVQFHRDSLSLAEIVTKLGANATFDLPACRSACMLLRVGELSLLQLMQSWIDLGNVIDDSVCASVLKTHSSQAGNRIKTQWNIPNTIRGRIGSAYLLPTGTVRIDSVVMRIAGLLLMGDPHRELPRLLARVGLTESQV</sequence>
<reference evidence="4 5" key="1">
    <citation type="submission" date="2012-06" db="EMBL/GenBank/DDBJ databases">
        <title>Complete sequence of Thiocystis violascens DSM 198.</title>
        <authorList>
            <consortium name="US DOE Joint Genome Institute"/>
            <person name="Lucas S."/>
            <person name="Han J."/>
            <person name="Lapidus A."/>
            <person name="Cheng J.-F."/>
            <person name="Goodwin L."/>
            <person name="Pitluck S."/>
            <person name="Peters L."/>
            <person name="Ovchinnikova G."/>
            <person name="Teshima H."/>
            <person name="Detter J.C."/>
            <person name="Han C."/>
            <person name="Tapia R."/>
            <person name="Land M."/>
            <person name="Hauser L."/>
            <person name="Kyrpides N."/>
            <person name="Ivanova N."/>
            <person name="Pagani I."/>
            <person name="Vogl K."/>
            <person name="Liu Z."/>
            <person name="Frigaard N.-U."/>
            <person name="Bryant D."/>
            <person name="Woyke T."/>
        </authorList>
    </citation>
    <scope>NUCLEOTIDE SEQUENCE [LARGE SCALE GENOMIC DNA]</scope>
    <source>
        <strain evidence="5">ATCC 17096 / DSM 198 / 6111</strain>
    </source>
</reference>
<organism evidence="4 5">
    <name type="scientific">Thiocystis violascens (strain ATCC 17096 / DSM 198 / 6111)</name>
    <name type="common">Chromatium violascens</name>
    <dbReference type="NCBI Taxonomy" id="765911"/>
    <lineage>
        <taxon>Bacteria</taxon>
        <taxon>Pseudomonadati</taxon>
        <taxon>Pseudomonadota</taxon>
        <taxon>Gammaproteobacteria</taxon>
        <taxon>Chromatiales</taxon>
        <taxon>Chromatiaceae</taxon>
        <taxon>Thiocystis</taxon>
    </lineage>
</organism>
<keyword evidence="1 2" id="KW-0597">Phosphoprotein</keyword>
<dbReference type="eggNOG" id="COG0745">
    <property type="taxonomic scope" value="Bacteria"/>
</dbReference>
<dbReference type="SUPFAM" id="SSF109604">
    <property type="entry name" value="HD-domain/PDEase-like"/>
    <property type="match status" value="1"/>
</dbReference>
<dbReference type="Proteomes" id="UP000006062">
    <property type="component" value="Chromosome"/>
</dbReference>
<dbReference type="GO" id="GO:0000160">
    <property type="term" value="P:phosphorelay signal transduction system"/>
    <property type="evidence" value="ECO:0007669"/>
    <property type="project" value="InterPro"/>
</dbReference>
<accession>I3Y6T2</accession>
<dbReference type="AlphaFoldDB" id="I3Y6T2"/>
<name>I3Y6T2_THIV6</name>
<dbReference type="SMART" id="SM00448">
    <property type="entry name" value="REC"/>
    <property type="match status" value="1"/>
</dbReference>
<feature type="modified residue" description="4-aspartylphosphate" evidence="2">
    <location>
        <position position="50"/>
    </location>
</feature>
<proteinExistence type="predicted"/>
<dbReference type="InterPro" id="IPR050595">
    <property type="entry name" value="Bact_response_regulator"/>
</dbReference>
<evidence type="ECO:0000256" key="2">
    <source>
        <dbReference type="PROSITE-ProRule" id="PRU00169"/>
    </source>
</evidence>